<dbReference type="InterPro" id="IPR003838">
    <property type="entry name" value="ABC3_permease_C"/>
</dbReference>
<dbReference type="Pfam" id="PF02687">
    <property type="entry name" value="FtsX"/>
    <property type="match status" value="1"/>
</dbReference>
<organism evidence="9 10">
    <name type="scientific">Bacillus cereus</name>
    <dbReference type="NCBI Taxonomy" id="1396"/>
    <lineage>
        <taxon>Bacteria</taxon>
        <taxon>Bacillati</taxon>
        <taxon>Bacillota</taxon>
        <taxon>Bacilli</taxon>
        <taxon>Bacillales</taxon>
        <taxon>Bacillaceae</taxon>
        <taxon>Bacillus</taxon>
        <taxon>Bacillus cereus group</taxon>
    </lineage>
</organism>
<dbReference type="AlphaFoldDB" id="A0A9W7UQR4"/>
<evidence type="ECO:0000256" key="1">
    <source>
        <dbReference type="ARBA" id="ARBA00004651"/>
    </source>
</evidence>
<evidence type="ECO:0000313" key="10">
    <source>
        <dbReference type="Proteomes" id="UP000323321"/>
    </source>
</evidence>
<feature type="transmembrane region" description="Helical" evidence="7">
    <location>
        <begin position="274"/>
        <end position="295"/>
    </location>
</feature>
<name>A0A9W7UQR4_BACCE</name>
<comment type="subcellular location">
    <subcellularLocation>
        <location evidence="1">Cell membrane</location>
        <topology evidence="1">Multi-pass membrane protein</topology>
    </subcellularLocation>
</comment>
<dbReference type="EMBL" id="QSMZ01000014">
    <property type="protein sequence ID" value="KAA6462756.1"/>
    <property type="molecule type" value="Genomic_DNA"/>
</dbReference>
<feature type="transmembrane region" description="Helical" evidence="7">
    <location>
        <begin position="375"/>
        <end position="398"/>
    </location>
</feature>
<keyword evidence="4 7" id="KW-1133">Transmembrane helix</keyword>
<protein>
    <submittedName>
        <fullName evidence="9">ABC transporter permease</fullName>
    </submittedName>
</protein>
<dbReference type="PANTHER" id="PTHR30572:SF4">
    <property type="entry name" value="ABC TRANSPORTER PERMEASE YTRF"/>
    <property type="match status" value="1"/>
</dbReference>
<evidence type="ECO:0000313" key="9">
    <source>
        <dbReference type="EMBL" id="KAA6462756.1"/>
    </source>
</evidence>
<feature type="domain" description="ABC3 transporter permease C-terminal" evidence="8">
    <location>
        <begin position="281"/>
        <end position="405"/>
    </location>
</feature>
<comment type="similarity">
    <text evidence="6">Belongs to the ABC-4 integral membrane protein family.</text>
</comment>
<feature type="transmembrane region" description="Helical" evidence="7">
    <location>
        <begin position="21"/>
        <end position="45"/>
    </location>
</feature>
<evidence type="ECO:0000256" key="5">
    <source>
        <dbReference type="ARBA" id="ARBA00023136"/>
    </source>
</evidence>
<evidence type="ECO:0000259" key="8">
    <source>
        <dbReference type="Pfam" id="PF02687"/>
    </source>
</evidence>
<dbReference type="GO" id="GO:0005886">
    <property type="term" value="C:plasma membrane"/>
    <property type="evidence" value="ECO:0007669"/>
    <property type="project" value="UniProtKB-SubCell"/>
</dbReference>
<comment type="caution">
    <text evidence="9">The sequence shown here is derived from an EMBL/GenBank/DDBJ whole genome shotgun (WGS) entry which is preliminary data.</text>
</comment>
<dbReference type="PANTHER" id="PTHR30572">
    <property type="entry name" value="MEMBRANE COMPONENT OF TRANSPORTER-RELATED"/>
    <property type="match status" value="1"/>
</dbReference>
<accession>A0A9W7UQR4</accession>
<evidence type="ECO:0000256" key="7">
    <source>
        <dbReference type="SAM" id="Phobius"/>
    </source>
</evidence>
<evidence type="ECO:0000256" key="3">
    <source>
        <dbReference type="ARBA" id="ARBA00022692"/>
    </source>
</evidence>
<sequence>MKIKLYIKLATVNLLRRRKKNTINILITTIALILLTLTTCISNGLNNFIQTKLLNTVDFKTLIVETGTRDDNKEKIYEKFNNHKDIIKIYPWISNNGGEVQIEKNQNLTKGEIFLKPALDKISPNIVKGNGIYENSKNVALIPTEFSLDPLGYEIGLTKEKNNFLNGADFIGEYITLKYKIYNQTGHTYGEYKFKVVGVYDPTTTFDTPDTFYIPYSDLLNLNTSFQKETNVQNMAVVVNKYENLNNIKSIIEKEKFNVILKSELGDIKDIHSYIKMIGFLLLSLTLIISIFNIISNTLESIRERMNEIGILKTVGYLNLDILKCFSIETLFISGLSVLLNLIISGSLLLIIKFLSNKFLTIYFADFKIDINDFILSNIICLILGITIPILSSLISLFKIAKIQPTKLTKT</sequence>
<evidence type="ECO:0000256" key="6">
    <source>
        <dbReference type="ARBA" id="ARBA00038076"/>
    </source>
</evidence>
<keyword evidence="2" id="KW-1003">Cell membrane</keyword>
<gene>
    <name evidence="9" type="ORF">DX932_17405</name>
</gene>
<dbReference type="RefSeq" id="WP_002162901.1">
    <property type="nucleotide sequence ID" value="NZ_QSMZ01000014.1"/>
</dbReference>
<dbReference type="InterPro" id="IPR050250">
    <property type="entry name" value="Macrolide_Exporter_MacB"/>
</dbReference>
<keyword evidence="5 7" id="KW-0472">Membrane</keyword>
<reference evidence="9 10" key="1">
    <citation type="submission" date="2018-08" db="EMBL/GenBank/DDBJ databases">
        <title>Bacillus phenotypic plasticity.</title>
        <authorList>
            <person name="Hurtado E."/>
        </authorList>
    </citation>
    <scope>NUCLEOTIDE SEQUENCE [LARGE SCALE GENOMIC DNA]</scope>
    <source>
        <strain evidence="9 10">111b</strain>
    </source>
</reference>
<evidence type="ECO:0000256" key="2">
    <source>
        <dbReference type="ARBA" id="ARBA00022475"/>
    </source>
</evidence>
<dbReference type="Proteomes" id="UP000323321">
    <property type="component" value="Unassembled WGS sequence"/>
</dbReference>
<evidence type="ECO:0000256" key="4">
    <source>
        <dbReference type="ARBA" id="ARBA00022989"/>
    </source>
</evidence>
<dbReference type="GO" id="GO:0022857">
    <property type="term" value="F:transmembrane transporter activity"/>
    <property type="evidence" value="ECO:0007669"/>
    <property type="project" value="TreeGrafter"/>
</dbReference>
<feature type="transmembrane region" description="Helical" evidence="7">
    <location>
        <begin position="331"/>
        <end position="355"/>
    </location>
</feature>
<proteinExistence type="inferred from homology"/>
<keyword evidence="3 7" id="KW-0812">Transmembrane</keyword>